<keyword evidence="3" id="KW-1185">Reference proteome</keyword>
<sequence length="566" mass="61450">MTTTRPPPDCPSQIVDVVVFVSSPDGSGETAVHIKALRIPLQFDEVAKKLIEAGYPEPTTLVSRRPGYDTVTLTDGPSGYTPDGGWQVNMDQPLLHFYHKVLLARGAEPPYVSEVQLAEDGNAARVSDNEEIHALPPDMGAFKLFNVGEASATLPKSVLAKGGAFISMYQREAMWMSFGHWGGNLAPVAVKISVGGVNALTGLPQNASTKGKQDYLPIGKEKFVAMPLGKGYTVEGQVTGTENVGGIQIDVFPKYDTTRIRFGHLGRDISMYKTARQLGLRVGESIQMTPYRWSVILTKGSSSSSSFVVSPQLSTIELTANDGDAVLIFVKTLTGKTVNVVCRSDDTIENVKAQIQDLEGIPPDQQRFIFAGKQLEDGRTLSDYNVRRESTLHLILRVRGGGHADMEAGFAAGGRISQKINRDPLPTTAYDHDRVQRFHVSVINAAYFSKIIGLPNPPSPITPQTYLELKLPWFALYDEEVPSANNISSPTPLTDVRSISQIDAARASTSGRLVTLWTRFVAAMPMSGKEDGDGMDALSLDERIVKLRAGAESGTACSFRLRDHAT</sequence>
<dbReference type="Pfam" id="PF00240">
    <property type="entry name" value="ubiquitin"/>
    <property type="match status" value="1"/>
</dbReference>
<dbReference type="PRINTS" id="PR00348">
    <property type="entry name" value="UBIQUITIN"/>
</dbReference>
<accession>A0A0C9TWZ0</accession>
<protein>
    <recommendedName>
        <fullName evidence="1">Ubiquitin-like domain-containing protein</fullName>
    </recommendedName>
</protein>
<dbReference type="InterPro" id="IPR029071">
    <property type="entry name" value="Ubiquitin-like_domsf"/>
</dbReference>
<feature type="non-terminal residue" evidence="2">
    <location>
        <position position="566"/>
    </location>
</feature>
<reference evidence="3" key="2">
    <citation type="submission" date="2015-01" db="EMBL/GenBank/DDBJ databases">
        <title>Evolutionary Origins and Diversification of the Mycorrhizal Mutualists.</title>
        <authorList>
            <consortium name="DOE Joint Genome Institute"/>
            <consortium name="Mycorrhizal Genomics Consortium"/>
            <person name="Kohler A."/>
            <person name="Kuo A."/>
            <person name="Nagy L.G."/>
            <person name="Floudas D."/>
            <person name="Copeland A."/>
            <person name="Barry K.W."/>
            <person name="Cichocki N."/>
            <person name="Veneault-Fourrey C."/>
            <person name="LaButti K."/>
            <person name="Lindquist E.A."/>
            <person name="Lipzen A."/>
            <person name="Lundell T."/>
            <person name="Morin E."/>
            <person name="Murat C."/>
            <person name="Riley R."/>
            <person name="Ohm R."/>
            <person name="Sun H."/>
            <person name="Tunlid A."/>
            <person name="Henrissat B."/>
            <person name="Grigoriev I.V."/>
            <person name="Hibbett D.S."/>
            <person name="Martin F."/>
        </authorList>
    </citation>
    <scope>NUCLEOTIDE SEQUENCE [LARGE SCALE GENOMIC DNA]</scope>
    <source>
        <strain evidence="3">ATCC 200175</strain>
    </source>
</reference>
<dbReference type="OrthoDB" id="428577at2759"/>
<name>A0A0C9TWZ0_PAXIN</name>
<dbReference type="InterPro" id="IPR050158">
    <property type="entry name" value="Ubiquitin_ubiquitin-like"/>
</dbReference>
<proteinExistence type="predicted"/>
<dbReference type="Proteomes" id="UP000053647">
    <property type="component" value="Unassembled WGS sequence"/>
</dbReference>
<dbReference type="InterPro" id="IPR019956">
    <property type="entry name" value="Ubiquitin_dom"/>
</dbReference>
<dbReference type="SMART" id="SM00213">
    <property type="entry name" value="UBQ"/>
    <property type="match status" value="1"/>
</dbReference>
<organism evidence="2 3">
    <name type="scientific">Paxillus involutus ATCC 200175</name>
    <dbReference type="NCBI Taxonomy" id="664439"/>
    <lineage>
        <taxon>Eukaryota</taxon>
        <taxon>Fungi</taxon>
        <taxon>Dikarya</taxon>
        <taxon>Basidiomycota</taxon>
        <taxon>Agaricomycotina</taxon>
        <taxon>Agaricomycetes</taxon>
        <taxon>Agaricomycetidae</taxon>
        <taxon>Boletales</taxon>
        <taxon>Paxilineae</taxon>
        <taxon>Paxillaceae</taxon>
        <taxon>Paxillus</taxon>
    </lineage>
</organism>
<dbReference type="EMBL" id="KN819372">
    <property type="protein sequence ID" value="KIJ11876.1"/>
    <property type="molecule type" value="Genomic_DNA"/>
</dbReference>
<dbReference type="HOGENOM" id="CLU_027438_2_0_1"/>
<dbReference type="PROSITE" id="PS50053">
    <property type="entry name" value="UBIQUITIN_2"/>
    <property type="match status" value="1"/>
</dbReference>
<reference evidence="2 3" key="1">
    <citation type="submission" date="2014-06" db="EMBL/GenBank/DDBJ databases">
        <authorList>
            <consortium name="DOE Joint Genome Institute"/>
            <person name="Kuo A."/>
            <person name="Kohler A."/>
            <person name="Nagy L.G."/>
            <person name="Floudas D."/>
            <person name="Copeland A."/>
            <person name="Barry K.W."/>
            <person name="Cichocki N."/>
            <person name="Veneault-Fourrey C."/>
            <person name="LaButti K."/>
            <person name="Lindquist E.A."/>
            <person name="Lipzen A."/>
            <person name="Lundell T."/>
            <person name="Morin E."/>
            <person name="Murat C."/>
            <person name="Sun H."/>
            <person name="Tunlid A."/>
            <person name="Henrissat B."/>
            <person name="Grigoriev I.V."/>
            <person name="Hibbett D.S."/>
            <person name="Martin F."/>
            <person name="Nordberg H.P."/>
            <person name="Cantor M.N."/>
            <person name="Hua S.X."/>
        </authorList>
    </citation>
    <scope>NUCLEOTIDE SEQUENCE [LARGE SCALE GENOMIC DNA]</scope>
    <source>
        <strain evidence="2 3">ATCC 200175</strain>
    </source>
</reference>
<gene>
    <name evidence="2" type="ORF">PAXINDRAFT_171604</name>
</gene>
<dbReference type="PANTHER" id="PTHR10666">
    <property type="entry name" value="UBIQUITIN"/>
    <property type="match status" value="1"/>
</dbReference>
<dbReference type="Gene3D" id="3.10.20.90">
    <property type="entry name" value="Phosphatidylinositol 3-kinase Catalytic Subunit, Chain A, domain 1"/>
    <property type="match status" value="1"/>
</dbReference>
<evidence type="ECO:0000259" key="1">
    <source>
        <dbReference type="PROSITE" id="PS50053"/>
    </source>
</evidence>
<evidence type="ECO:0000313" key="3">
    <source>
        <dbReference type="Proteomes" id="UP000053647"/>
    </source>
</evidence>
<dbReference type="FunFam" id="3.10.20.90:FF:000160">
    <property type="entry name" value="Polyubiquitin-C"/>
    <property type="match status" value="1"/>
</dbReference>
<evidence type="ECO:0000313" key="2">
    <source>
        <dbReference type="EMBL" id="KIJ11876.1"/>
    </source>
</evidence>
<dbReference type="InterPro" id="IPR000626">
    <property type="entry name" value="Ubiquitin-like_dom"/>
</dbReference>
<feature type="domain" description="Ubiquitin-like" evidence="1">
    <location>
        <begin position="326"/>
        <end position="401"/>
    </location>
</feature>
<dbReference type="AlphaFoldDB" id="A0A0C9TWZ0"/>
<dbReference type="SUPFAM" id="SSF54236">
    <property type="entry name" value="Ubiquitin-like"/>
    <property type="match status" value="1"/>
</dbReference>